<dbReference type="Proteomes" id="UP000308600">
    <property type="component" value="Unassembled WGS sequence"/>
</dbReference>
<keyword evidence="2" id="KW-1185">Reference proteome</keyword>
<protein>
    <submittedName>
        <fullName evidence="1">Uncharacterized protein</fullName>
    </submittedName>
</protein>
<gene>
    <name evidence="1" type="ORF">BDN72DRAFT_761779</name>
</gene>
<dbReference type="EMBL" id="ML208276">
    <property type="protein sequence ID" value="TFK73394.1"/>
    <property type="molecule type" value="Genomic_DNA"/>
</dbReference>
<accession>A0ACD3B6X6</accession>
<sequence length="813" mass="91345">MPRKDDTVLDDLLSNVSSVFDQAQSSLANHRKNCVALCKLHHQASKVKQKVKNGTAVKLVGEKAFGDAFIDMLNRVLVVKKGPPTADRIVKFIGSYVKFLNDKGQADDEEEEETLATRFASRLLKWLIQGFGAKDKTVRYRSVFVVSDMITHLGELDEDMYDMLREGVLDRMNDKEPLVRIHAAIALSKLVGSEDPDEVQEGEATILEVLLDAVEYDPAADVRRAALLNVPLTQASLPAILSRTRDTEAVTRKLVYSSVLKSKLQHPRQLILTQRERIVKDGLGDREPGVRLAAGKMIASWFDAVVADEDQEEQDVTWEGDEAGVMKGFVRFLALFDVVGPGQVIAVDAVLSIFVTRPDLLDSFIFPESYWRLLTPESAVLARVFIEHSFGTQSEANVEHAALPVVTAFAFHIQNAYNTLLRLLQEVEAPRFESTAINYDEVEAKEEELAKQEVVLGELLRMALQLDYMDEIGRRKVFTVVRDMIAHPALPPGLIERCLDVLREITPSERELIRLVVEVVIELRDNDEENQDPPPEDNNDGNTADTTQTTIRRERSLSRIKDRQQMSADERMDADMADMRCLLLCIGVLERVNGNFEDNSTLEGVLADLIIPSVRRKELPMREKGLVSLGLCCLIAKNMAFSSFQLFVNQVEGNPPELQLQVLKVILDLLITYEQDFFGRSEETAQQITVFLLRMLEVTESASVRATVCVGLSKLLLSGVLTDERVLISLLALYVSPETVDNQELRQCLAYFFPVYFYSSPDNQNRLVGIFAKALKAVTTIHDDLEDGQQMISPYQFGQLMVDWTNPQKVASR</sequence>
<evidence type="ECO:0000313" key="2">
    <source>
        <dbReference type="Proteomes" id="UP000308600"/>
    </source>
</evidence>
<organism evidence="1 2">
    <name type="scientific">Pluteus cervinus</name>
    <dbReference type="NCBI Taxonomy" id="181527"/>
    <lineage>
        <taxon>Eukaryota</taxon>
        <taxon>Fungi</taxon>
        <taxon>Dikarya</taxon>
        <taxon>Basidiomycota</taxon>
        <taxon>Agaricomycotina</taxon>
        <taxon>Agaricomycetes</taxon>
        <taxon>Agaricomycetidae</taxon>
        <taxon>Agaricales</taxon>
        <taxon>Pluteineae</taxon>
        <taxon>Pluteaceae</taxon>
        <taxon>Pluteus</taxon>
    </lineage>
</organism>
<reference evidence="1 2" key="1">
    <citation type="journal article" date="2019" name="Nat. Ecol. Evol.">
        <title>Megaphylogeny resolves global patterns of mushroom evolution.</title>
        <authorList>
            <person name="Varga T."/>
            <person name="Krizsan K."/>
            <person name="Foldi C."/>
            <person name="Dima B."/>
            <person name="Sanchez-Garcia M."/>
            <person name="Sanchez-Ramirez S."/>
            <person name="Szollosi G.J."/>
            <person name="Szarkandi J.G."/>
            <person name="Papp V."/>
            <person name="Albert L."/>
            <person name="Andreopoulos W."/>
            <person name="Angelini C."/>
            <person name="Antonin V."/>
            <person name="Barry K.W."/>
            <person name="Bougher N.L."/>
            <person name="Buchanan P."/>
            <person name="Buyck B."/>
            <person name="Bense V."/>
            <person name="Catcheside P."/>
            <person name="Chovatia M."/>
            <person name="Cooper J."/>
            <person name="Damon W."/>
            <person name="Desjardin D."/>
            <person name="Finy P."/>
            <person name="Geml J."/>
            <person name="Haridas S."/>
            <person name="Hughes K."/>
            <person name="Justo A."/>
            <person name="Karasinski D."/>
            <person name="Kautmanova I."/>
            <person name="Kiss B."/>
            <person name="Kocsube S."/>
            <person name="Kotiranta H."/>
            <person name="LaButti K.M."/>
            <person name="Lechner B.E."/>
            <person name="Liimatainen K."/>
            <person name="Lipzen A."/>
            <person name="Lukacs Z."/>
            <person name="Mihaltcheva S."/>
            <person name="Morgado L.N."/>
            <person name="Niskanen T."/>
            <person name="Noordeloos M.E."/>
            <person name="Ohm R.A."/>
            <person name="Ortiz-Santana B."/>
            <person name="Ovrebo C."/>
            <person name="Racz N."/>
            <person name="Riley R."/>
            <person name="Savchenko A."/>
            <person name="Shiryaev A."/>
            <person name="Soop K."/>
            <person name="Spirin V."/>
            <person name="Szebenyi C."/>
            <person name="Tomsovsky M."/>
            <person name="Tulloss R.E."/>
            <person name="Uehling J."/>
            <person name="Grigoriev I.V."/>
            <person name="Vagvolgyi C."/>
            <person name="Papp T."/>
            <person name="Martin F.M."/>
            <person name="Miettinen O."/>
            <person name="Hibbett D.S."/>
            <person name="Nagy L.G."/>
        </authorList>
    </citation>
    <scope>NUCLEOTIDE SEQUENCE [LARGE SCALE GENOMIC DNA]</scope>
    <source>
        <strain evidence="1 2">NL-1719</strain>
    </source>
</reference>
<proteinExistence type="predicted"/>
<name>A0ACD3B6X6_9AGAR</name>
<evidence type="ECO:0000313" key="1">
    <source>
        <dbReference type="EMBL" id="TFK73394.1"/>
    </source>
</evidence>